<dbReference type="GeneID" id="43667649"/>
<dbReference type="AlphaFoldDB" id="A0A5N7D216"/>
<gene>
    <name evidence="1" type="ORF">BDV37DRAFT_257563</name>
</gene>
<dbReference type="Proteomes" id="UP000325579">
    <property type="component" value="Unassembled WGS sequence"/>
</dbReference>
<keyword evidence="2" id="KW-1185">Reference proteome</keyword>
<protein>
    <submittedName>
        <fullName evidence="1">Uncharacterized protein</fullName>
    </submittedName>
</protein>
<organism evidence="1 2">
    <name type="scientific">Aspergillus pseudonomiae</name>
    <dbReference type="NCBI Taxonomy" id="1506151"/>
    <lineage>
        <taxon>Eukaryota</taxon>
        <taxon>Fungi</taxon>
        <taxon>Dikarya</taxon>
        <taxon>Ascomycota</taxon>
        <taxon>Pezizomycotina</taxon>
        <taxon>Eurotiomycetes</taxon>
        <taxon>Eurotiomycetidae</taxon>
        <taxon>Eurotiales</taxon>
        <taxon>Aspergillaceae</taxon>
        <taxon>Aspergillus</taxon>
        <taxon>Aspergillus subgen. Circumdati</taxon>
    </lineage>
</organism>
<name>A0A5N7D216_9EURO</name>
<accession>A0A5N7D216</accession>
<evidence type="ECO:0000313" key="2">
    <source>
        <dbReference type="Proteomes" id="UP000325579"/>
    </source>
</evidence>
<dbReference type="RefSeq" id="XP_031937774.1">
    <property type="nucleotide sequence ID" value="XM_032082958.1"/>
</dbReference>
<evidence type="ECO:0000313" key="1">
    <source>
        <dbReference type="EMBL" id="KAE8400455.1"/>
    </source>
</evidence>
<dbReference type="EMBL" id="ML736815">
    <property type="protein sequence ID" value="KAE8400455.1"/>
    <property type="molecule type" value="Genomic_DNA"/>
</dbReference>
<reference evidence="1 2" key="1">
    <citation type="submission" date="2019-04" db="EMBL/GenBank/DDBJ databases">
        <authorList>
            <consortium name="DOE Joint Genome Institute"/>
            <person name="Mondo S."/>
            <person name="Kjaerbolling I."/>
            <person name="Vesth T."/>
            <person name="Frisvad J.C."/>
            <person name="Nybo J.L."/>
            <person name="Theobald S."/>
            <person name="Kildgaard S."/>
            <person name="Isbrandt T."/>
            <person name="Kuo A."/>
            <person name="Sato A."/>
            <person name="Lyhne E.K."/>
            <person name="Kogle M.E."/>
            <person name="Wiebenga A."/>
            <person name="Kun R.S."/>
            <person name="Lubbers R.J."/>
            <person name="Makela M.R."/>
            <person name="Barry K."/>
            <person name="Chovatia M."/>
            <person name="Clum A."/>
            <person name="Daum C."/>
            <person name="Haridas S."/>
            <person name="He G."/>
            <person name="LaButti K."/>
            <person name="Lipzen A."/>
            <person name="Riley R."/>
            <person name="Salamov A."/>
            <person name="Simmons B.A."/>
            <person name="Magnuson J.K."/>
            <person name="Henrissat B."/>
            <person name="Mortensen U.H."/>
            <person name="Larsen T.O."/>
            <person name="Devries R.P."/>
            <person name="Grigoriev I.V."/>
            <person name="Machida M."/>
            <person name="Baker S.E."/>
            <person name="Andersen M.R."/>
            <person name="Cantor M.N."/>
            <person name="Hua S.X."/>
        </authorList>
    </citation>
    <scope>NUCLEOTIDE SEQUENCE [LARGE SCALE GENOMIC DNA]</scope>
    <source>
        <strain evidence="1 2">CBS 119388</strain>
    </source>
</reference>
<sequence length="63" mass="7216">MNLDAKSYVEFHGGCVRALLADDVVLPYFMTDLYVLYYMHVFFATLGRQSQTQNAVTRHEGVI</sequence>
<proteinExistence type="predicted"/>